<feature type="domain" description="tRNA methyltransferase TRMD/TRM10-type" evidence="16">
    <location>
        <begin position="1"/>
        <end position="229"/>
    </location>
</feature>
<dbReference type="PANTHER" id="PTHR46417">
    <property type="entry name" value="TRNA (GUANINE-N(1)-)-METHYLTRANSFERASE"/>
    <property type="match status" value="1"/>
</dbReference>
<evidence type="ECO:0000256" key="14">
    <source>
        <dbReference type="ARBA" id="ARBA00047783"/>
    </source>
</evidence>
<dbReference type="STRING" id="1802312.A3C06_02195"/>
<dbReference type="Pfam" id="PF01746">
    <property type="entry name" value="tRNA_m1G_MT"/>
    <property type="match status" value="1"/>
</dbReference>
<protein>
    <recommendedName>
        <fullName evidence="6">tRNA (guanine-N(1)-)-methyltransferase</fullName>
        <ecNumber evidence="5">2.1.1.228</ecNumber>
    </recommendedName>
    <alternativeName>
        <fullName evidence="12">M1G-methyltransferase</fullName>
    </alternativeName>
    <alternativeName>
        <fullName evidence="13">tRNA [GM37] methyltransferase</fullName>
    </alternativeName>
</protein>
<keyword evidence="7" id="KW-0963">Cytoplasm</keyword>
<evidence type="ECO:0000256" key="2">
    <source>
        <dbReference type="ARBA" id="ARBA00004496"/>
    </source>
</evidence>
<evidence type="ECO:0000256" key="15">
    <source>
        <dbReference type="PIRSR" id="PIRSR000386-1"/>
    </source>
</evidence>
<evidence type="ECO:0000313" key="17">
    <source>
        <dbReference type="EMBL" id="OHA26912.1"/>
    </source>
</evidence>
<dbReference type="InterPro" id="IPR029028">
    <property type="entry name" value="Alpha/beta_knot_MTases"/>
</dbReference>
<dbReference type="PANTHER" id="PTHR46417:SF1">
    <property type="entry name" value="TRNA (GUANINE-N(1)-)-METHYLTRANSFERASE"/>
    <property type="match status" value="1"/>
</dbReference>
<evidence type="ECO:0000256" key="11">
    <source>
        <dbReference type="ARBA" id="ARBA00022694"/>
    </source>
</evidence>
<dbReference type="EMBL" id="MHRQ01000014">
    <property type="protein sequence ID" value="OHA26912.1"/>
    <property type="molecule type" value="Genomic_DNA"/>
</dbReference>
<evidence type="ECO:0000256" key="10">
    <source>
        <dbReference type="ARBA" id="ARBA00022691"/>
    </source>
</evidence>
<comment type="subcellular location">
    <subcellularLocation>
        <location evidence="2">Cytoplasm</location>
    </subcellularLocation>
</comment>
<evidence type="ECO:0000256" key="13">
    <source>
        <dbReference type="ARBA" id="ARBA00033392"/>
    </source>
</evidence>
<dbReference type="PIRSF" id="PIRSF000386">
    <property type="entry name" value="tRNA_mtase"/>
    <property type="match status" value="1"/>
</dbReference>
<dbReference type="Proteomes" id="UP000177565">
    <property type="component" value="Unassembled WGS sequence"/>
</dbReference>
<dbReference type="GO" id="GO:0005829">
    <property type="term" value="C:cytosol"/>
    <property type="evidence" value="ECO:0007669"/>
    <property type="project" value="TreeGrafter"/>
</dbReference>
<comment type="function">
    <text evidence="1">Specifically methylates guanosine-37 in various tRNAs.</text>
</comment>
<dbReference type="GO" id="GO:0002939">
    <property type="term" value="P:tRNA N1-guanine methylation"/>
    <property type="evidence" value="ECO:0007669"/>
    <property type="project" value="TreeGrafter"/>
</dbReference>
<organism evidence="17 18">
    <name type="scientific">Candidatus Taylorbacteria bacterium RIFCSPHIGHO2_02_FULL_46_13</name>
    <dbReference type="NCBI Taxonomy" id="1802312"/>
    <lineage>
        <taxon>Bacteria</taxon>
        <taxon>Candidatus Tayloriibacteriota</taxon>
    </lineage>
</organism>
<keyword evidence="8" id="KW-0489">Methyltransferase</keyword>
<dbReference type="SUPFAM" id="SSF75217">
    <property type="entry name" value="alpha/beta knot"/>
    <property type="match status" value="1"/>
</dbReference>
<evidence type="ECO:0000256" key="6">
    <source>
        <dbReference type="ARBA" id="ARBA00014679"/>
    </source>
</evidence>
<name>A0A1G2MV00_9BACT</name>
<evidence type="ECO:0000256" key="12">
    <source>
        <dbReference type="ARBA" id="ARBA00029736"/>
    </source>
</evidence>
<comment type="subunit">
    <text evidence="4">Homodimer.</text>
</comment>
<sequence>MVFHIVTLFPGAFKSYLGESVVARAIREKRIAVKFYNPRDYTKDKWARVDRRPYGGGPGMVLEAPAFVKAIDFIHSNILKNMRMKRGDKSKKSKPAIKTIIFSANGKEFTNVYAKNASQKFTDLVLVCGRYEGIDARVKKIFKAQELSVGPYILTGGELPAMIVLDAVARQIEGVLGNFDSVEERRTASSEVYTRPEIFKYKGKFYRVPKILLSGHHQKMEAWKQKRSRHGK</sequence>
<proteinExistence type="inferred from homology"/>
<keyword evidence="11" id="KW-0819">tRNA processing</keyword>
<dbReference type="Gene3D" id="1.10.1270.20">
    <property type="entry name" value="tRNA(m1g37)methyltransferase, domain 2"/>
    <property type="match status" value="1"/>
</dbReference>
<evidence type="ECO:0000256" key="9">
    <source>
        <dbReference type="ARBA" id="ARBA00022679"/>
    </source>
</evidence>
<evidence type="ECO:0000256" key="7">
    <source>
        <dbReference type="ARBA" id="ARBA00022490"/>
    </source>
</evidence>
<dbReference type="InterPro" id="IPR016009">
    <property type="entry name" value="tRNA_MeTrfase_TRMD/TRM10"/>
</dbReference>
<keyword evidence="9" id="KW-0808">Transferase</keyword>
<dbReference type="GO" id="GO:0052906">
    <property type="term" value="F:tRNA (guanine(37)-N1)-methyltransferase activity"/>
    <property type="evidence" value="ECO:0007669"/>
    <property type="project" value="UniProtKB-EC"/>
</dbReference>
<evidence type="ECO:0000256" key="1">
    <source>
        <dbReference type="ARBA" id="ARBA00002634"/>
    </source>
</evidence>
<dbReference type="EC" id="2.1.1.228" evidence="5"/>
<dbReference type="InterPro" id="IPR029026">
    <property type="entry name" value="tRNA_m1G_MTases_N"/>
</dbReference>
<evidence type="ECO:0000256" key="5">
    <source>
        <dbReference type="ARBA" id="ARBA00012807"/>
    </source>
</evidence>
<feature type="binding site" evidence="15">
    <location>
        <position position="129"/>
    </location>
    <ligand>
        <name>S-adenosyl-L-methionine</name>
        <dbReference type="ChEBI" id="CHEBI:59789"/>
    </ligand>
</feature>
<dbReference type="Gene3D" id="3.40.1280.10">
    <property type="match status" value="1"/>
</dbReference>
<dbReference type="InterPro" id="IPR002649">
    <property type="entry name" value="tRNA_m1G_MeTrfase_TrmD"/>
</dbReference>
<keyword evidence="10 15" id="KW-0949">S-adenosyl-L-methionine</keyword>
<reference evidence="17 18" key="1">
    <citation type="journal article" date="2016" name="Nat. Commun.">
        <title>Thousands of microbial genomes shed light on interconnected biogeochemical processes in an aquifer system.</title>
        <authorList>
            <person name="Anantharaman K."/>
            <person name="Brown C.T."/>
            <person name="Hug L.A."/>
            <person name="Sharon I."/>
            <person name="Castelle C.J."/>
            <person name="Probst A.J."/>
            <person name="Thomas B.C."/>
            <person name="Singh A."/>
            <person name="Wilkins M.J."/>
            <person name="Karaoz U."/>
            <person name="Brodie E.L."/>
            <person name="Williams K.H."/>
            <person name="Hubbard S.S."/>
            <person name="Banfield J.F."/>
        </authorList>
    </citation>
    <scope>NUCLEOTIDE SEQUENCE [LARGE SCALE GENOMIC DNA]</scope>
</reference>
<evidence type="ECO:0000256" key="3">
    <source>
        <dbReference type="ARBA" id="ARBA00007630"/>
    </source>
</evidence>
<evidence type="ECO:0000259" key="16">
    <source>
        <dbReference type="Pfam" id="PF01746"/>
    </source>
</evidence>
<comment type="caution">
    <text evidence="17">The sequence shown here is derived from an EMBL/GenBank/DDBJ whole genome shotgun (WGS) entry which is preliminary data.</text>
</comment>
<comment type="catalytic activity">
    <reaction evidence="14">
        <text>guanosine(37) in tRNA + S-adenosyl-L-methionine = N(1)-methylguanosine(37) in tRNA + S-adenosyl-L-homocysteine + H(+)</text>
        <dbReference type="Rhea" id="RHEA:36899"/>
        <dbReference type="Rhea" id="RHEA-COMP:10145"/>
        <dbReference type="Rhea" id="RHEA-COMP:10147"/>
        <dbReference type="ChEBI" id="CHEBI:15378"/>
        <dbReference type="ChEBI" id="CHEBI:57856"/>
        <dbReference type="ChEBI" id="CHEBI:59789"/>
        <dbReference type="ChEBI" id="CHEBI:73542"/>
        <dbReference type="ChEBI" id="CHEBI:74269"/>
        <dbReference type="EC" id="2.1.1.228"/>
    </reaction>
</comment>
<accession>A0A1G2MV00</accession>
<dbReference type="InterPro" id="IPR023148">
    <property type="entry name" value="tRNA_m1G_MeTrfase_C_sf"/>
</dbReference>
<evidence type="ECO:0000313" key="18">
    <source>
        <dbReference type="Proteomes" id="UP000177565"/>
    </source>
</evidence>
<evidence type="ECO:0000256" key="8">
    <source>
        <dbReference type="ARBA" id="ARBA00022603"/>
    </source>
</evidence>
<gene>
    <name evidence="17" type="ORF">A3C06_02195</name>
</gene>
<evidence type="ECO:0000256" key="4">
    <source>
        <dbReference type="ARBA" id="ARBA00011738"/>
    </source>
</evidence>
<dbReference type="AlphaFoldDB" id="A0A1G2MV00"/>
<comment type="similarity">
    <text evidence="3">Belongs to the RNA methyltransferase TrmD family.</text>
</comment>